<dbReference type="AlphaFoldDB" id="A0A6P5AXF9"/>
<accession>A0A6P5AXF9</accession>
<reference evidence="4" key="1">
    <citation type="submission" date="2025-08" db="UniProtKB">
        <authorList>
            <consortium name="RefSeq"/>
        </authorList>
    </citation>
    <scope>IDENTIFICATION</scope>
    <source>
        <tissue evidence="4">Gonad</tissue>
    </source>
</reference>
<feature type="chain" id="PRO_5028207188" evidence="2">
    <location>
        <begin position="19"/>
        <end position="119"/>
    </location>
</feature>
<name>A0A6P5AXF9_BRABE</name>
<feature type="signal peptide" evidence="2">
    <location>
        <begin position="1"/>
        <end position="18"/>
    </location>
</feature>
<evidence type="ECO:0000313" key="4">
    <source>
        <dbReference type="RefSeq" id="XP_019647737.1"/>
    </source>
</evidence>
<dbReference type="Proteomes" id="UP000515135">
    <property type="component" value="Unplaced"/>
</dbReference>
<gene>
    <name evidence="4" type="primary">LOC109488037</name>
</gene>
<feature type="region of interest" description="Disordered" evidence="1">
    <location>
        <begin position="47"/>
        <end position="90"/>
    </location>
</feature>
<dbReference type="KEGG" id="bbel:109488037"/>
<evidence type="ECO:0000256" key="1">
    <source>
        <dbReference type="SAM" id="MobiDB-lite"/>
    </source>
</evidence>
<protein>
    <submittedName>
        <fullName evidence="4">Uncharacterized protein LOC109488037</fullName>
    </submittedName>
</protein>
<evidence type="ECO:0000256" key="2">
    <source>
        <dbReference type="SAM" id="SignalP"/>
    </source>
</evidence>
<feature type="compositionally biased region" description="Basic and acidic residues" evidence="1">
    <location>
        <begin position="75"/>
        <end position="90"/>
    </location>
</feature>
<dbReference type="GeneID" id="109488037"/>
<sequence>MKLSVCLPFLGCLVLATAIPVPRHEDLQGLLTELEDGLEELLEVEMENREKRQPPGQWLPRRGENLQSLPPGFGENREKRQPDQWLPRRGENLQGLLTELEDGLEELLEVEMEKRVSEE</sequence>
<keyword evidence="3" id="KW-1185">Reference proteome</keyword>
<proteinExistence type="predicted"/>
<keyword evidence="2" id="KW-0732">Signal</keyword>
<dbReference type="RefSeq" id="XP_019647737.1">
    <property type="nucleotide sequence ID" value="XM_019792178.1"/>
</dbReference>
<organism evidence="3 4">
    <name type="scientific">Branchiostoma belcheri</name>
    <name type="common">Amphioxus</name>
    <dbReference type="NCBI Taxonomy" id="7741"/>
    <lineage>
        <taxon>Eukaryota</taxon>
        <taxon>Metazoa</taxon>
        <taxon>Chordata</taxon>
        <taxon>Cephalochordata</taxon>
        <taxon>Leptocardii</taxon>
        <taxon>Amphioxiformes</taxon>
        <taxon>Branchiostomatidae</taxon>
        <taxon>Branchiostoma</taxon>
    </lineage>
</organism>
<evidence type="ECO:0000313" key="3">
    <source>
        <dbReference type="Proteomes" id="UP000515135"/>
    </source>
</evidence>